<protein>
    <submittedName>
        <fullName evidence="1">Uncharacterized protein</fullName>
    </submittedName>
</protein>
<gene>
    <name evidence="1" type="primary">RvY_02278-1</name>
    <name evidence="1" type="synonym">RvY_02278.1</name>
    <name evidence="1" type="ORF">RvY_02278</name>
</gene>
<dbReference type="AlphaFoldDB" id="A0A1D1UR87"/>
<dbReference type="Proteomes" id="UP000186922">
    <property type="component" value="Unassembled WGS sequence"/>
</dbReference>
<evidence type="ECO:0000313" key="2">
    <source>
        <dbReference type="Proteomes" id="UP000186922"/>
    </source>
</evidence>
<name>A0A1D1UR87_RAMVA</name>
<evidence type="ECO:0000313" key="1">
    <source>
        <dbReference type="EMBL" id="GAU89767.1"/>
    </source>
</evidence>
<dbReference type="EMBL" id="BDGG01000001">
    <property type="protein sequence ID" value="GAU89767.1"/>
    <property type="molecule type" value="Genomic_DNA"/>
</dbReference>
<keyword evidence="2" id="KW-1185">Reference proteome</keyword>
<organism evidence="1 2">
    <name type="scientific">Ramazzottius varieornatus</name>
    <name type="common">Water bear</name>
    <name type="synonym">Tardigrade</name>
    <dbReference type="NCBI Taxonomy" id="947166"/>
    <lineage>
        <taxon>Eukaryota</taxon>
        <taxon>Metazoa</taxon>
        <taxon>Ecdysozoa</taxon>
        <taxon>Tardigrada</taxon>
        <taxon>Eutardigrada</taxon>
        <taxon>Parachela</taxon>
        <taxon>Hypsibioidea</taxon>
        <taxon>Ramazzottiidae</taxon>
        <taxon>Ramazzottius</taxon>
    </lineage>
</organism>
<comment type="caution">
    <text evidence="1">The sequence shown here is derived from an EMBL/GenBank/DDBJ whole genome shotgun (WGS) entry which is preliminary data.</text>
</comment>
<proteinExistence type="predicted"/>
<accession>A0A1D1UR87</accession>
<reference evidence="1 2" key="1">
    <citation type="journal article" date="2016" name="Nat. Commun.">
        <title>Extremotolerant tardigrade genome and improved radiotolerance of human cultured cells by tardigrade-unique protein.</title>
        <authorList>
            <person name="Hashimoto T."/>
            <person name="Horikawa D.D."/>
            <person name="Saito Y."/>
            <person name="Kuwahara H."/>
            <person name="Kozuka-Hata H."/>
            <person name="Shin-I T."/>
            <person name="Minakuchi Y."/>
            <person name="Ohishi K."/>
            <person name="Motoyama A."/>
            <person name="Aizu T."/>
            <person name="Enomoto A."/>
            <person name="Kondo K."/>
            <person name="Tanaka S."/>
            <person name="Hara Y."/>
            <person name="Koshikawa S."/>
            <person name="Sagara H."/>
            <person name="Miura T."/>
            <person name="Yokobori S."/>
            <person name="Miyagawa K."/>
            <person name="Suzuki Y."/>
            <person name="Kubo T."/>
            <person name="Oyama M."/>
            <person name="Kohara Y."/>
            <person name="Fujiyama A."/>
            <person name="Arakawa K."/>
            <person name="Katayama T."/>
            <person name="Toyoda A."/>
            <person name="Kunieda T."/>
        </authorList>
    </citation>
    <scope>NUCLEOTIDE SEQUENCE [LARGE SCALE GENOMIC DNA]</scope>
    <source>
        <strain evidence="1 2">YOKOZUNA-1</strain>
    </source>
</reference>
<sequence>MEQTVIGSNYGLVGTGNNVTENFVILPDIRLGALERIAKLTVSVAAREDDGAFLVSVIGPKRAFHPRVEPSGTIENVKAKIQAAERTVRIKSV</sequence>